<gene>
    <name evidence="4" type="ORF">CARUB_v10001856mg</name>
</gene>
<dbReference type="KEGG" id="crb:17883787"/>
<reference evidence="5" key="1">
    <citation type="journal article" date="2013" name="Nat. Genet.">
        <title>The Capsella rubella genome and the genomic consequences of rapid mating system evolution.</title>
        <authorList>
            <person name="Slotte T."/>
            <person name="Hazzouri K.M."/>
            <person name="Agren J.A."/>
            <person name="Koenig D."/>
            <person name="Maumus F."/>
            <person name="Guo Y.L."/>
            <person name="Steige K."/>
            <person name="Platts A.E."/>
            <person name="Escobar J.S."/>
            <person name="Newman L.K."/>
            <person name="Wang W."/>
            <person name="Mandakova T."/>
            <person name="Vello E."/>
            <person name="Smith L.M."/>
            <person name="Henz S.R."/>
            <person name="Steffen J."/>
            <person name="Takuno S."/>
            <person name="Brandvain Y."/>
            <person name="Coop G."/>
            <person name="Andolfatto P."/>
            <person name="Hu T.T."/>
            <person name="Blanchette M."/>
            <person name="Clark R.M."/>
            <person name="Quesneville H."/>
            <person name="Nordborg M."/>
            <person name="Gaut B.S."/>
            <person name="Lysak M.A."/>
            <person name="Jenkins J."/>
            <person name="Grimwood J."/>
            <person name="Chapman J."/>
            <person name="Prochnik S."/>
            <person name="Shu S."/>
            <person name="Rokhsar D."/>
            <person name="Schmutz J."/>
            <person name="Weigel D."/>
            <person name="Wright S.I."/>
        </authorList>
    </citation>
    <scope>NUCLEOTIDE SEQUENCE [LARGE SCALE GENOMIC DNA]</scope>
    <source>
        <strain evidence="5">cv. Monte Gargano</strain>
    </source>
</reference>
<evidence type="ECO:0000313" key="4">
    <source>
        <dbReference type="EMBL" id="EOA21465.1"/>
    </source>
</evidence>
<dbReference type="PANTHER" id="PTHR31969">
    <property type="entry name" value="GEM-LIKE PROTEIN 2"/>
    <property type="match status" value="1"/>
</dbReference>
<evidence type="ECO:0000256" key="2">
    <source>
        <dbReference type="SAM" id="MobiDB-lite"/>
    </source>
</evidence>
<name>R0H958_9BRAS</name>
<protein>
    <recommendedName>
        <fullName evidence="3">GRAM domain-containing protein</fullName>
    </recommendedName>
</protein>
<dbReference type="Pfam" id="PF02893">
    <property type="entry name" value="GRAM"/>
    <property type="match status" value="1"/>
</dbReference>
<proteinExistence type="inferred from homology"/>
<evidence type="ECO:0000259" key="3">
    <source>
        <dbReference type="SMART" id="SM00568"/>
    </source>
</evidence>
<comment type="similarity">
    <text evidence="1">Belongs to the GEM family.</text>
</comment>
<dbReference type="InterPro" id="IPR004182">
    <property type="entry name" value="GRAM"/>
</dbReference>
<organism evidence="4 5">
    <name type="scientific">Capsella rubella</name>
    <dbReference type="NCBI Taxonomy" id="81985"/>
    <lineage>
        <taxon>Eukaryota</taxon>
        <taxon>Viridiplantae</taxon>
        <taxon>Streptophyta</taxon>
        <taxon>Embryophyta</taxon>
        <taxon>Tracheophyta</taxon>
        <taxon>Spermatophyta</taxon>
        <taxon>Magnoliopsida</taxon>
        <taxon>eudicotyledons</taxon>
        <taxon>Gunneridae</taxon>
        <taxon>Pentapetalae</taxon>
        <taxon>rosids</taxon>
        <taxon>malvids</taxon>
        <taxon>Brassicales</taxon>
        <taxon>Brassicaceae</taxon>
        <taxon>Camelineae</taxon>
        <taxon>Capsella</taxon>
    </lineage>
</organism>
<keyword evidence="5" id="KW-1185">Reference proteome</keyword>
<dbReference type="InterPro" id="IPR011993">
    <property type="entry name" value="PH-like_dom_sf"/>
</dbReference>
<dbReference type="Gene3D" id="2.30.29.30">
    <property type="entry name" value="Pleckstrin-homology domain (PH domain)/Phosphotyrosine-binding domain (PTB)"/>
    <property type="match status" value="1"/>
</dbReference>
<dbReference type="SMART" id="SM00568">
    <property type="entry name" value="GRAM"/>
    <property type="match status" value="1"/>
</dbReference>
<feature type="non-terminal residue" evidence="4">
    <location>
        <position position="1"/>
    </location>
</feature>
<dbReference type="AlphaFoldDB" id="R0H958"/>
<dbReference type="InterPro" id="IPR037848">
    <property type="entry name" value="GEM-like"/>
</dbReference>
<dbReference type="eggNOG" id="ENOG502R6FW">
    <property type="taxonomic scope" value="Eukaryota"/>
</dbReference>
<evidence type="ECO:0000256" key="1">
    <source>
        <dbReference type="ARBA" id="ARBA00009414"/>
    </source>
</evidence>
<feature type="compositionally biased region" description="Polar residues" evidence="2">
    <location>
        <begin position="23"/>
        <end position="48"/>
    </location>
</feature>
<dbReference type="STRING" id="81985.R0H958"/>
<dbReference type="OrthoDB" id="1876989at2759"/>
<feature type="region of interest" description="Disordered" evidence="2">
    <location>
        <begin position="23"/>
        <end position="51"/>
    </location>
</feature>
<accession>R0H958</accession>
<dbReference type="EMBL" id="KB870810">
    <property type="protein sequence ID" value="EOA21465.1"/>
    <property type="molecule type" value="Genomic_DNA"/>
</dbReference>
<feature type="domain" description="GRAM" evidence="3">
    <location>
        <begin position="114"/>
        <end position="193"/>
    </location>
</feature>
<sequence length="237" mass="26086">IYVSFTSLGYIMISPQYKDATATNHKTNNGHGSDYNNPYVKSTTPTSASDKRSKDKVLEVLNCCGKKIEGVTRKAEALAGGLKDHLKFSPSISDAAMARLSQGTKMIVEGGPGRVFQREFGVLAAEKLLDSFVCYISTTTGPVTGTLYVSNRRIAFCSDYAIRLPYSAGGNVVPAYYKVVMELEKISSIVSSSNVLKPSERYVHMVTRDGFEFWFMGFVSYTNAFNCLDKAHLNSHH</sequence>
<dbReference type="Proteomes" id="UP000029121">
    <property type="component" value="Unassembled WGS sequence"/>
</dbReference>
<evidence type="ECO:0000313" key="5">
    <source>
        <dbReference type="Proteomes" id="UP000029121"/>
    </source>
</evidence>